<gene>
    <name evidence="1" type="ORF">HUW51_03880</name>
</gene>
<dbReference type="KEGG" id="aswu:HUW51_03880"/>
<dbReference type="Gene3D" id="3.40.630.30">
    <property type="match status" value="1"/>
</dbReference>
<evidence type="ECO:0008006" key="3">
    <source>
        <dbReference type="Google" id="ProtNLM"/>
    </source>
</evidence>
<accession>A0A7G7G418</accession>
<dbReference type="SUPFAM" id="SSF55729">
    <property type="entry name" value="Acyl-CoA N-acyltransferases (Nat)"/>
    <property type="match status" value="1"/>
</dbReference>
<organism evidence="1 2">
    <name type="scientific">Adhaeribacter swui</name>
    <dbReference type="NCBI Taxonomy" id="2086471"/>
    <lineage>
        <taxon>Bacteria</taxon>
        <taxon>Pseudomonadati</taxon>
        <taxon>Bacteroidota</taxon>
        <taxon>Cytophagia</taxon>
        <taxon>Cytophagales</taxon>
        <taxon>Hymenobacteraceae</taxon>
        <taxon>Adhaeribacter</taxon>
    </lineage>
</organism>
<reference evidence="1 2" key="1">
    <citation type="journal article" date="2018" name="Int. J. Syst. Evol. Microbiol.">
        <title>Adhaeribacter swui sp. nov., isolated from wet mud.</title>
        <authorList>
            <person name="Kim D.U."/>
            <person name="Kim K.W."/>
            <person name="Kang M.S."/>
            <person name="Kim J.Y."/>
            <person name="Jang J.H."/>
            <person name="Kim M.K."/>
        </authorList>
    </citation>
    <scope>NUCLEOTIDE SEQUENCE [LARGE SCALE GENOMIC DNA]</scope>
    <source>
        <strain evidence="1 2">KCTC 52873</strain>
    </source>
</reference>
<dbReference type="Proteomes" id="UP000515237">
    <property type="component" value="Chromosome"/>
</dbReference>
<dbReference type="RefSeq" id="WP_185272685.1">
    <property type="nucleotide sequence ID" value="NZ_CP055156.1"/>
</dbReference>
<name>A0A7G7G418_9BACT</name>
<dbReference type="AlphaFoldDB" id="A0A7G7G418"/>
<proteinExistence type="predicted"/>
<evidence type="ECO:0000313" key="2">
    <source>
        <dbReference type="Proteomes" id="UP000515237"/>
    </source>
</evidence>
<keyword evidence="2" id="KW-1185">Reference proteome</keyword>
<dbReference type="InterPro" id="IPR016181">
    <property type="entry name" value="Acyl_CoA_acyltransferase"/>
</dbReference>
<dbReference type="EMBL" id="CP055156">
    <property type="protein sequence ID" value="QNF31902.1"/>
    <property type="molecule type" value="Genomic_DNA"/>
</dbReference>
<protein>
    <recommendedName>
        <fullName evidence="3">GNAT family N-acetyltransferase</fullName>
    </recommendedName>
</protein>
<evidence type="ECO:0000313" key="1">
    <source>
        <dbReference type="EMBL" id="QNF31902.1"/>
    </source>
</evidence>
<sequence length="186" mass="21072">MPDFNCRVASASDVPAIVHLANQYTYQHLSEQDRQAGFLTGVFSEEQVRRMIQSAPSIVAYNQTELAGFIINTKLPPPEYPPLVQEIIKALPQLKFKNLPVTQYTYFFYGPALVATPYRQQGLLQRMFLQTKKELQAHYNLGLAFIDGANQASYQVHTKHLDFKAIGEITFNNRAYAILAFNPSLT</sequence>